<dbReference type="Proteomes" id="UP000663419">
    <property type="component" value="Chromosome 6"/>
</dbReference>
<sequence>MDVCGLCRTSNNNNYQLALLNESVKNFKRDKKNKTKQNKKQKRCVNECKTLKTGASESCKWKINWE</sequence>
<evidence type="ECO:0000313" key="2">
    <source>
        <dbReference type="Proteomes" id="UP000663419"/>
    </source>
</evidence>
<accession>A0A8A1LVF4</accession>
<dbReference type="VEuPathDB" id="FungiDB:I7I53_12228"/>
<evidence type="ECO:0000313" key="1">
    <source>
        <dbReference type="EMBL" id="QSS57899.1"/>
    </source>
</evidence>
<organism evidence="1 2">
    <name type="scientific">Ajellomyces capsulatus (strain H88)</name>
    <name type="common">Darling's disease fungus</name>
    <name type="synonym">Histoplasma capsulatum</name>
    <dbReference type="NCBI Taxonomy" id="544711"/>
    <lineage>
        <taxon>Eukaryota</taxon>
        <taxon>Fungi</taxon>
        <taxon>Dikarya</taxon>
        <taxon>Ascomycota</taxon>
        <taxon>Pezizomycotina</taxon>
        <taxon>Eurotiomycetes</taxon>
        <taxon>Eurotiomycetidae</taxon>
        <taxon>Onygenales</taxon>
        <taxon>Ajellomycetaceae</taxon>
        <taxon>Histoplasma</taxon>
    </lineage>
</organism>
<dbReference type="AlphaFoldDB" id="A0A8A1LVF4"/>
<gene>
    <name evidence="1" type="ORF">I7I53_12228</name>
</gene>
<reference evidence="1" key="1">
    <citation type="submission" date="2021-01" db="EMBL/GenBank/DDBJ databases">
        <title>Chromosome-level genome assembly of a human fungal pathogen reveals clustering of transcriptionally co-regulated genes.</title>
        <authorList>
            <person name="Voorhies M."/>
            <person name="Cohen S."/>
            <person name="Shea T.P."/>
            <person name="Petrus S."/>
            <person name="Munoz J.F."/>
            <person name="Poplawski S."/>
            <person name="Goldman W.E."/>
            <person name="Michael T."/>
            <person name="Cuomo C.A."/>
            <person name="Sil A."/>
            <person name="Beyhan S."/>
        </authorList>
    </citation>
    <scope>NUCLEOTIDE SEQUENCE</scope>
    <source>
        <strain evidence="1">H88</strain>
    </source>
</reference>
<proteinExistence type="predicted"/>
<name>A0A8A1LVF4_AJEC8</name>
<dbReference type="EMBL" id="CP069107">
    <property type="protein sequence ID" value="QSS57899.1"/>
    <property type="molecule type" value="Genomic_DNA"/>
</dbReference>
<protein>
    <submittedName>
        <fullName evidence="1">Uncharacterized protein</fullName>
    </submittedName>
</protein>